<protein>
    <submittedName>
        <fullName evidence="1">Uncharacterized protein</fullName>
    </submittedName>
</protein>
<dbReference type="Gene3D" id="3.40.50.300">
    <property type="entry name" value="P-loop containing nucleotide triphosphate hydrolases"/>
    <property type="match status" value="1"/>
</dbReference>
<name>A0A4Z1CCQ2_9RHOB</name>
<keyword evidence="2" id="KW-1185">Reference proteome</keyword>
<comment type="caution">
    <text evidence="1">The sequence shown here is derived from an EMBL/GenBank/DDBJ whole genome shotgun (WGS) entry which is preliminary data.</text>
</comment>
<dbReference type="AlphaFoldDB" id="A0A4Z1CCQ2"/>
<dbReference type="SUPFAM" id="SSF52540">
    <property type="entry name" value="P-loop containing nucleoside triphosphate hydrolases"/>
    <property type="match status" value="1"/>
</dbReference>
<evidence type="ECO:0000313" key="2">
    <source>
        <dbReference type="Proteomes" id="UP000297972"/>
    </source>
</evidence>
<organism evidence="1 2">
    <name type="scientific">Paracoccus liaowanqingii</name>
    <dbReference type="NCBI Taxonomy" id="2560053"/>
    <lineage>
        <taxon>Bacteria</taxon>
        <taxon>Pseudomonadati</taxon>
        <taxon>Pseudomonadota</taxon>
        <taxon>Alphaproteobacteria</taxon>
        <taxon>Rhodobacterales</taxon>
        <taxon>Paracoccaceae</taxon>
        <taxon>Paracoccus</taxon>
    </lineage>
</organism>
<reference evidence="1 2" key="1">
    <citation type="submission" date="2019-03" db="EMBL/GenBank/DDBJ databases">
        <authorList>
            <person name="Li J."/>
        </authorList>
    </citation>
    <scope>NUCLEOTIDE SEQUENCE [LARGE SCALE GENOMIC DNA]</scope>
    <source>
        <strain evidence="1 2">3058</strain>
    </source>
</reference>
<accession>A0A4Z1CCQ2</accession>
<gene>
    <name evidence="1" type="ORF">E4L95_09095</name>
</gene>
<proteinExistence type="predicted"/>
<dbReference type="InterPro" id="IPR027417">
    <property type="entry name" value="P-loop_NTPase"/>
</dbReference>
<sequence>MKDPSMPPKFFQIGFNKCGTTFIARLFDMNGIPAAHWLEGALAEDIAYAKLAGRKPLARWADKVTAFTDMESVRFLNMPVIEAFKDYALLDRHYPGSVFLLNTRRVEDWIVSRYLHRGGAYARSYAAARGVALGDLADIWAEEWDAHLKGVRAHFKGRREFIEIDIDEAAPEDYRTALSPWYDLPKVPAAPGDAVRRARVDNLPRVMRMLDTPRPGGAIKEARRTRLAERLVRHAAPFRQSPPEGGVEPPTPDALCVDMDRNEVLAADGSRMPLRRGPDGQFYLDALRPGLLRVAAVANDIAALTHRGRYWLDMRPACFAGSGPDHPIRGPMIVGLRRRRARDLFLWPAPWRHRIGNDGFPGAPLPKDPAWADRADLAIWRGGLSGHAPDGKTTAEAAITALLSNPPDSPAFRDAARDLPLTPRWRFLAGNAGTPGTDLALTPDLRLTKALDRAGLTAPAPQAGPPALLPRYAICLGGSEGDADFLSLAQGQAVVLKERDGWESLVTPVFRAWSHYIPLAPGGADLPERLAWARANPETCRQIAMRARRLCDSLADPEGRRLHLTRVLDAYRQATGQD</sequence>
<dbReference type="Proteomes" id="UP000297972">
    <property type="component" value="Unassembled WGS sequence"/>
</dbReference>
<evidence type="ECO:0000313" key="1">
    <source>
        <dbReference type="EMBL" id="TGN61797.1"/>
    </source>
</evidence>
<dbReference type="EMBL" id="SRPG01000070">
    <property type="protein sequence ID" value="TGN61797.1"/>
    <property type="molecule type" value="Genomic_DNA"/>
</dbReference>